<evidence type="ECO:0000313" key="2">
    <source>
        <dbReference type="EMBL" id="AEP35927.1"/>
    </source>
</evidence>
<evidence type="ECO:0000313" key="3">
    <source>
        <dbReference type="Proteomes" id="UP000009284"/>
    </source>
</evidence>
<feature type="transmembrane region" description="Helical" evidence="1">
    <location>
        <begin position="21"/>
        <end position="47"/>
    </location>
</feature>
<keyword evidence="1" id="KW-0812">Transmembrane</keyword>
<evidence type="ECO:0000256" key="1">
    <source>
        <dbReference type="SAM" id="Phobius"/>
    </source>
</evidence>
<dbReference type="STRING" id="1008459.TASI_0136"/>
<dbReference type="EMBL" id="CP003059">
    <property type="protein sequence ID" value="AEP35927.1"/>
    <property type="molecule type" value="Genomic_DNA"/>
</dbReference>
<dbReference type="KEGG" id="tas:TASI_0136"/>
<feature type="transmembrane region" description="Helical" evidence="1">
    <location>
        <begin position="111"/>
        <end position="135"/>
    </location>
</feature>
<name>G4QDB0_TAYAM</name>
<keyword evidence="1" id="KW-1133">Transmembrane helix</keyword>
<sequence length="178" mass="20261">MNTPAATLNEISPRSGIKGGLLIFFVYQILDLVGWIIYYGMISTVLFKLRSLVIQTFQSHSVIPSNYNFALNLLLATASLNNLVGFYSIFLKYKILRFTRDKSNPKSPRKIVKLMWIDYLCNLMGYGFLLISVFSLNGFKTNNALEFGTVAGLIGFKIMWTWYFKNSTRVFNTYGANA</sequence>
<proteinExistence type="predicted"/>
<dbReference type="HOGENOM" id="CLU_1509894_0_0_4"/>
<reference evidence="2 3" key="2">
    <citation type="journal article" date="2012" name="PLoS ONE">
        <title>Genomic characterization of the taylorella genus.</title>
        <authorList>
            <person name="Hebert L."/>
            <person name="Moumen B."/>
            <person name="Pons N."/>
            <person name="Duquesne F."/>
            <person name="Breuil M.F."/>
            <person name="Goux D."/>
            <person name="Batto J.M."/>
            <person name="Laugier C."/>
            <person name="Renault P."/>
            <person name="Petry S."/>
        </authorList>
    </citation>
    <scope>NUCLEOTIDE SEQUENCE [LARGE SCALE GENOMIC DNA]</scope>
    <source>
        <strain evidence="2 3">MCE3</strain>
    </source>
</reference>
<protein>
    <submittedName>
        <fullName evidence="2">Uncharacterized protein</fullName>
    </submittedName>
</protein>
<dbReference type="Proteomes" id="UP000009284">
    <property type="component" value="Chromosome"/>
</dbReference>
<accession>G4QDB0</accession>
<keyword evidence="1" id="KW-0472">Membrane</keyword>
<feature type="transmembrane region" description="Helical" evidence="1">
    <location>
        <begin position="67"/>
        <end position="90"/>
    </location>
</feature>
<dbReference type="AlphaFoldDB" id="G4QDB0"/>
<feature type="transmembrane region" description="Helical" evidence="1">
    <location>
        <begin position="147"/>
        <end position="164"/>
    </location>
</feature>
<reference key="1">
    <citation type="submission" date="2011-09" db="EMBL/GenBank/DDBJ databases">
        <title>Genomic characterization of the Taylorella genus.</title>
        <authorList>
            <person name="Hebert L."/>
            <person name="Moumen B."/>
            <person name="Pons N."/>
            <person name="Duquesne F."/>
            <person name="Breuil M.-F."/>
            <person name="Goux D."/>
            <person name="Batto J.-M."/>
            <person name="Renault P."/>
            <person name="Laugier C."/>
            <person name="Petry S."/>
        </authorList>
    </citation>
    <scope>NUCLEOTIDE SEQUENCE</scope>
    <source>
        <strain>MCE3</strain>
    </source>
</reference>
<dbReference type="RefSeq" id="WP_014110826.1">
    <property type="nucleotide sequence ID" value="NC_016043.1"/>
</dbReference>
<keyword evidence="3" id="KW-1185">Reference proteome</keyword>
<organism evidence="2 3">
    <name type="scientific">Taylorella asinigenitalis (strain MCE3)</name>
    <dbReference type="NCBI Taxonomy" id="1008459"/>
    <lineage>
        <taxon>Bacteria</taxon>
        <taxon>Pseudomonadati</taxon>
        <taxon>Pseudomonadota</taxon>
        <taxon>Betaproteobacteria</taxon>
        <taxon>Burkholderiales</taxon>
        <taxon>Alcaligenaceae</taxon>
        <taxon>Taylorella</taxon>
    </lineage>
</organism>
<gene>
    <name evidence="2" type="ordered locus">TASI_0136</name>
</gene>